<sequence>MTVASIFKTNQTQAVRLPKVVAFPDNIKHVDVKVVGNTRILSPAGSAWDYFFDHVDVPDDFMSEREQPMPQEREELFP</sequence>
<reference evidence="1 2" key="1">
    <citation type="submission" date="2016-06" db="EMBL/GenBank/DDBJ databases">
        <title>Draft genome of Moraxella lacunata CCUG 57757A.</title>
        <authorList>
            <person name="Salva-Serra F."/>
            <person name="Engstrom-Jakobsson H."/>
            <person name="Thorell K."/>
            <person name="Gonzales-Siles L."/>
            <person name="Karlsson R."/>
            <person name="Boulund F."/>
            <person name="Engstrand L."/>
            <person name="Kristiansson E."/>
            <person name="Moore E."/>
        </authorList>
    </citation>
    <scope>NUCLEOTIDE SEQUENCE [LARGE SCALE GENOMIC DNA]</scope>
    <source>
        <strain evidence="1 2">CCUG 57757A</strain>
    </source>
</reference>
<gene>
    <name evidence="1" type="ORF">A9309_09375</name>
</gene>
<dbReference type="EMBL" id="LZMS01000086">
    <property type="protein sequence ID" value="OBX60486.1"/>
    <property type="molecule type" value="Genomic_DNA"/>
</dbReference>
<dbReference type="NCBIfam" id="NF040493">
    <property type="entry name" value="TA_anti_VapB"/>
    <property type="match status" value="1"/>
</dbReference>
<dbReference type="SUPFAM" id="SSF89447">
    <property type="entry name" value="AbrB/MazE/MraZ-like"/>
    <property type="match status" value="1"/>
</dbReference>
<proteinExistence type="predicted"/>
<protein>
    <submittedName>
        <fullName evidence="1">Antitoxin</fullName>
    </submittedName>
</protein>
<evidence type="ECO:0000313" key="2">
    <source>
        <dbReference type="Proteomes" id="UP000092607"/>
    </source>
</evidence>
<dbReference type="OrthoDB" id="5298361at2"/>
<dbReference type="RefSeq" id="WP_065256974.1">
    <property type="nucleotide sequence ID" value="NZ_JARDJM010000019.1"/>
</dbReference>
<dbReference type="PANTHER" id="PTHR37550:SF3">
    <property type="entry name" value="ANTITOXIN VAPB1"/>
    <property type="match status" value="1"/>
</dbReference>
<dbReference type="AlphaFoldDB" id="A0A1B8PWZ2"/>
<organism evidence="1 2">
    <name type="scientific">Moraxella lacunata</name>
    <dbReference type="NCBI Taxonomy" id="477"/>
    <lineage>
        <taxon>Bacteria</taxon>
        <taxon>Pseudomonadati</taxon>
        <taxon>Pseudomonadota</taxon>
        <taxon>Gammaproteobacteria</taxon>
        <taxon>Moraxellales</taxon>
        <taxon>Moraxellaceae</taxon>
        <taxon>Moraxella</taxon>
    </lineage>
</organism>
<dbReference type="Proteomes" id="UP000092607">
    <property type="component" value="Unassembled WGS sequence"/>
</dbReference>
<dbReference type="InterPro" id="IPR047976">
    <property type="entry name" value="Anti_VapB2-like"/>
</dbReference>
<dbReference type="Gene3D" id="2.10.260.10">
    <property type="match status" value="1"/>
</dbReference>
<dbReference type="InterPro" id="IPR037914">
    <property type="entry name" value="SpoVT-AbrB_sf"/>
</dbReference>
<name>A0A1B8PWZ2_MORLA</name>
<dbReference type="PANTHER" id="PTHR37550">
    <property type="entry name" value="ANTITOXIN VAPB1"/>
    <property type="match status" value="1"/>
</dbReference>
<dbReference type="InterPro" id="IPR051734">
    <property type="entry name" value="VapB_TA_antitoxins"/>
</dbReference>
<evidence type="ECO:0000313" key="1">
    <source>
        <dbReference type="EMBL" id="OBX60486.1"/>
    </source>
</evidence>
<accession>A0A1B8PWZ2</accession>
<comment type="caution">
    <text evidence="1">The sequence shown here is derived from an EMBL/GenBank/DDBJ whole genome shotgun (WGS) entry which is preliminary data.</text>
</comment>